<dbReference type="GO" id="GO:0003677">
    <property type="term" value="F:DNA binding"/>
    <property type="evidence" value="ECO:0007669"/>
    <property type="project" value="UniProtKB-KW"/>
</dbReference>
<dbReference type="InterPro" id="IPR016558">
    <property type="entry name" value="DNA_primase_lsu_euk"/>
</dbReference>
<evidence type="ECO:0000313" key="13">
    <source>
        <dbReference type="Proteomes" id="UP000051952"/>
    </source>
</evidence>
<organism evidence="12 13">
    <name type="scientific">Bodo saltans</name>
    <name type="common">Flagellated protozoan</name>
    <dbReference type="NCBI Taxonomy" id="75058"/>
    <lineage>
        <taxon>Eukaryota</taxon>
        <taxon>Discoba</taxon>
        <taxon>Euglenozoa</taxon>
        <taxon>Kinetoplastea</taxon>
        <taxon>Metakinetoplastina</taxon>
        <taxon>Eubodonida</taxon>
        <taxon>Bodonidae</taxon>
        <taxon>Bodo</taxon>
    </lineage>
</organism>
<keyword evidence="8" id="KW-0411">Iron-sulfur</keyword>
<accession>A0A0S4JD25</accession>
<keyword evidence="7" id="KW-0408">Iron</keyword>
<dbReference type="PANTHER" id="PTHR10537">
    <property type="entry name" value="DNA PRIMASE LARGE SUBUNIT"/>
    <property type="match status" value="1"/>
</dbReference>
<evidence type="ECO:0000256" key="8">
    <source>
        <dbReference type="ARBA" id="ARBA00023014"/>
    </source>
</evidence>
<dbReference type="InterPro" id="IPR007238">
    <property type="entry name" value="DNA_primase_lsu_euk/arc"/>
</dbReference>
<feature type="region of interest" description="Disordered" evidence="10">
    <location>
        <begin position="1"/>
        <end position="24"/>
    </location>
</feature>
<dbReference type="AlphaFoldDB" id="A0A0S4JD25"/>
<evidence type="ECO:0000259" key="11">
    <source>
        <dbReference type="Pfam" id="PF04104"/>
    </source>
</evidence>
<keyword evidence="4" id="KW-0639">Primosome</keyword>
<dbReference type="Pfam" id="PF26466">
    <property type="entry name" value="DNA_primase_lrg_N"/>
    <property type="match status" value="1"/>
</dbReference>
<gene>
    <name evidence="12" type="ORF">BSAL_21155</name>
</gene>
<comment type="similarity">
    <text evidence="2">Belongs to the eukaryotic-type primase large subunit family.</text>
</comment>
<keyword evidence="9" id="KW-0238">DNA-binding</keyword>
<dbReference type="OrthoDB" id="277441at2759"/>
<evidence type="ECO:0000256" key="3">
    <source>
        <dbReference type="ARBA" id="ARBA00022485"/>
    </source>
</evidence>
<dbReference type="OMA" id="RINYKPW"/>
<keyword evidence="13" id="KW-1185">Reference proteome</keyword>
<evidence type="ECO:0000256" key="4">
    <source>
        <dbReference type="ARBA" id="ARBA00022515"/>
    </source>
</evidence>
<evidence type="ECO:0000256" key="7">
    <source>
        <dbReference type="ARBA" id="ARBA00023004"/>
    </source>
</evidence>
<dbReference type="GO" id="GO:0006270">
    <property type="term" value="P:DNA replication initiation"/>
    <property type="evidence" value="ECO:0007669"/>
    <property type="project" value="TreeGrafter"/>
</dbReference>
<comment type="cofactor">
    <cofactor evidence="1">
        <name>[4Fe-4S] cluster</name>
        <dbReference type="ChEBI" id="CHEBI:49883"/>
    </cofactor>
</comment>
<dbReference type="GO" id="GO:0006269">
    <property type="term" value="P:DNA replication, synthesis of primer"/>
    <property type="evidence" value="ECO:0007669"/>
    <property type="project" value="UniProtKB-KW"/>
</dbReference>
<keyword evidence="5" id="KW-0235">DNA replication</keyword>
<evidence type="ECO:0000256" key="9">
    <source>
        <dbReference type="ARBA" id="ARBA00023125"/>
    </source>
</evidence>
<proteinExistence type="inferred from homology"/>
<dbReference type="GO" id="GO:0046872">
    <property type="term" value="F:metal ion binding"/>
    <property type="evidence" value="ECO:0007669"/>
    <property type="project" value="UniProtKB-KW"/>
</dbReference>
<dbReference type="PANTHER" id="PTHR10537:SF3">
    <property type="entry name" value="DNA PRIMASE LARGE SUBUNIT"/>
    <property type="match status" value="1"/>
</dbReference>
<reference evidence="13" key="1">
    <citation type="submission" date="2015-09" db="EMBL/GenBank/DDBJ databases">
        <authorList>
            <consortium name="Pathogen Informatics"/>
        </authorList>
    </citation>
    <scope>NUCLEOTIDE SEQUENCE [LARGE SCALE GENOMIC DNA]</scope>
    <source>
        <strain evidence="13">Lake Konstanz</strain>
    </source>
</reference>
<dbReference type="Gene3D" id="1.20.930.80">
    <property type="match status" value="1"/>
</dbReference>
<dbReference type="Pfam" id="PF04104">
    <property type="entry name" value="DNA_primase_lrg"/>
    <property type="match status" value="1"/>
</dbReference>
<dbReference type="CDD" id="cd07322">
    <property type="entry name" value="PriL_PriS_Eukaryotic"/>
    <property type="match status" value="1"/>
</dbReference>
<evidence type="ECO:0000256" key="6">
    <source>
        <dbReference type="ARBA" id="ARBA00022723"/>
    </source>
</evidence>
<dbReference type="EMBL" id="CYKH01001740">
    <property type="protein sequence ID" value="CUG89457.1"/>
    <property type="molecule type" value="Genomic_DNA"/>
</dbReference>
<evidence type="ECO:0000256" key="2">
    <source>
        <dbReference type="ARBA" id="ARBA00010564"/>
    </source>
</evidence>
<sequence length="569" mass="63564">METVGKKQPSSSTTPVKAHQQAAPVTHSHWMTMYGSRPGGSHELFELEAMIAKRMELLAWIDLQLNSQKSGNLGDVLKKISDRLPRDKAVTTPQKSSASKVALGSDDGAALATRQKDAAFSEREIVYLSDEDDLMSHLLCRFAFCMSDKWRKWFIRVEEILLRAKYVALRDHGGPRMIATLLTQNGLPCEPVTEENAPPKLAQYMELLKARSGSAQHTFTASDFVSVPLGLATRLVRDRNVLMHNGFAILQYSQAHEVFLAVYRSHLARGLHDAFQLRNKNESLSGDEDANSSLMLMLDAFLSRFVAEPQDHLKEMTSGVVRHQDVAGLAQTHFPLCMRRVDMSMREHGHLKHHGRLMYGLFLKAIGLSMEDSMQLFSNVMTVKGGGSVEAFAKSSYGYNVRYNYGKEGKKTSYSSFSCATVVALPPMTDRIDCHGCPFHFRDEGALRQMLAKEQPNPYGADLPKVKAMPSAIEEIVADAKDQHYTRACYKYFMATHPDAKRDSLFRSPFEYHVFSLESKLQREKELQAPQQSGGEGSIGRAASEGGSAVKRSPAPFLREGSVRHRTEE</sequence>
<dbReference type="VEuPathDB" id="TriTrypDB:BSAL_21155"/>
<evidence type="ECO:0000256" key="10">
    <source>
        <dbReference type="SAM" id="MobiDB-lite"/>
    </source>
</evidence>
<dbReference type="GO" id="GO:0051539">
    <property type="term" value="F:4 iron, 4 sulfur cluster binding"/>
    <property type="evidence" value="ECO:0007669"/>
    <property type="project" value="UniProtKB-KW"/>
</dbReference>
<feature type="domain" description="DNA primase large subunit C-terminal" evidence="11">
    <location>
        <begin position="329"/>
        <end position="512"/>
    </location>
</feature>
<feature type="region of interest" description="Disordered" evidence="10">
    <location>
        <begin position="523"/>
        <end position="569"/>
    </location>
</feature>
<evidence type="ECO:0000256" key="1">
    <source>
        <dbReference type="ARBA" id="ARBA00001966"/>
    </source>
</evidence>
<keyword evidence="6" id="KW-0479">Metal-binding</keyword>
<dbReference type="Proteomes" id="UP000051952">
    <property type="component" value="Unassembled WGS sequence"/>
</dbReference>
<protein>
    <submittedName>
        <fullName evidence="12">DNA primase large subunit, putative</fullName>
    </submittedName>
</protein>
<dbReference type="InterPro" id="IPR058560">
    <property type="entry name" value="DNA_primase_C"/>
</dbReference>
<dbReference type="GO" id="GO:0005658">
    <property type="term" value="C:alpha DNA polymerase:primase complex"/>
    <property type="evidence" value="ECO:0007669"/>
    <property type="project" value="TreeGrafter"/>
</dbReference>
<keyword evidence="3" id="KW-0004">4Fe-4S</keyword>
<evidence type="ECO:0000256" key="5">
    <source>
        <dbReference type="ARBA" id="ARBA00022705"/>
    </source>
</evidence>
<name>A0A0S4JD25_BODSA</name>
<evidence type="ECO:0000313" key="12">
    <source>
        <dbReference type="EMBL" id="CUG89457.1"/>
    </source>
</evidence>